<comment type="caution">
    <text evidence="1">The sequence shown here is derived from an EMBL/GenBank/DDBJ whole genome shotgun (WGS) entry which is preliminary data.</text>
</comment>
<name>A0ABP7CLP8_9MICC</name>
<reference evidence="2" key="1">
    <citation type="journal article" date="2019" name="Int. J. Syst. Evol. Microbiol.">
        <title>The Global Catalogue of Microorganisms (GCM) 10K type strain sequencing project: providing services to taxonomists for standard genome sequencing and annotation.</title>
        <authorList>
            <consortium name="The Broad Institute Genomics Platform"/>
            <consortium name="The Broad Institute Genome Sequencing Center for Infectious Disease"/>
            <person name="Wu L."/>
            <person name="Ma J."/>
        </authorList>
    </citation>
    <scope>NUCLEOTIDE SEQUENCE [LARGE SCALE GENOMIC DNA]</scope>
    <source>
        <strain evidence="2">JCM 16961</strain>
    </source>
</reference>
<protein>
    <submittedName>
        <fullName evidence="1">Uncharacterized protein</fullName>
    </submittedName>
</protein>
<dbReference type="EMBL" id="BAABCJ010000001">
    <property type="protein sequence ID" value="GAA3692990.1"/>
    <property type="molecule type" value="Genomic_DNA"/>
</dbReference>
<accession>A0ABP7CLP8</accession>
<proteinExistence type="predicted"/>
<dbReference type="Proteomes" id="UP001501536">
    <property type="component" value="Unassembled WGS sequence"/>
</dbReference>
<evidence type="ECO:0000313" key="1">
    <source>
        <dbReference type="EMBL" id="GAA3692990.1"/>
    </source>
</evidence>
<organism evidence="1 2">
    <name type="scientific">Zhihengliuella alba</name>
    <dbReference type="NCBI Taxonomy" id="547018"/>
    <lineage>
        <taxon>Bacteria</taxon>
        <taxon>Bacillati</taxon>
        <taxon>Actinomycetota</taxon>
        <taxon>Actinomycetes</taxon>
        <taxon>Micrococcales</taxon>
        <taxon>Micrococcaceae</taxon>
        <taxon>Zhihengliuella</taxon>
    </lineage>
</organism>
<evidence type="ECO:0000313" key="2">
    <source>
        <dbReference type="Proteomes" id="UP001501536"/>
    </source>
</evidence>
<keyword evidence="2" id="KW-1185">Reference proteome</keyword>
<sequence length="86" mass="9148">MEISTDVCMRLLPPRRSTSTPGGTAAGCAAEAAGAAVTAIAAVSRPATRTRWRRERPDAGAEEFKDIGVPFVNARSECERESPEMV</sequence>
<gene>
    <name evidence="1" type="ORF">GCM10022377_01850</name>
</gene>